<dbReference type="SUPFAM" id="SSF49562">
    <property type="entry name" value="C2 domain (Calcium/lipid-binding domain, CaLB)"/>
    <property type="match status" value="1"/>
</dbReference>
<evidence type="ECO:0000256" key="2">
    <source>
        <dbReference type="SAM" id="MobiDB-lite"/>
    </source>
</evidence>
<reference evidence="3 4" key="1">
    <citation type="submission" date="2017-06" db="EMBL/GenBank/DDBJ databases">
        <title>A platform for efficient transgenesis in Macrostomum lignano, a flatworm model organism for stem cell research.</title>
        <authorList>
            <person name="Berezikov E."/>
        </authorList>
    </citation>
    <scope>NUCLEOTIDE SEQUENCE [LARGE SCALE GENOMIC DNA]</scope>
    <source>
        <strain evidence="3">DV1</strain>
        <tissue evidence="3">Whole organism</tissue>
    </source>
</reference>
<accession>A0A267ECM3</accession>
<organism evidence="3 4">
    <name type="scientific">Macrostomum lignano</name>
    <dbReference type="NCBI Taxonomy" id="282301"/>
    <lineage>
        <taxon>Eukaryota</taxon>
        <taxon>Metazoa</taxon>
        <taxon>Spiralia</taxon>
        <taxon>Lophotrochozoa</taxon>
        <taxon>Platyhelminthes</taxon>
        <taxon>Rhabditophora</taxon>
        <taxon>Macrostomorpha</taxon>
        <taxon>Macrostomida</taxon>
        <taxon>Macrostomidae</taxon>
        <taxon>Macrostomum</taxon>
    </lineage>
</organism>
<comment type="caution">
    <text evidence="3">The sequence shown here is derived from an EMBL/GenBank/DDBJ whole genome shotgun (WGS) entry which is preliminary data.</text>
</comment>
<evidence type="ECO:0000256" key="1">
    <source>
        <dbReference type="SAM" id="Coils"/>
    </source>
</evidence>
<feature type="region of interest" description="Disordered" evidence="2">
    <location>
        <begin position="230"/>
        <end position="257"/>
    </location>
</feature>
<gene>
    <name evidence="3" type="ORF">BOX15_Mlig020898g2</name>
</gene>
<feature type="compositionally biased region" description="Acidic residues" evidence="2">
    <location>
        <begin position="190"/>
        <end position="205"/>
    </location>
</feature>
<name>A0A267ECM3_9PLAT</name>
<sequence>NKADMLSSNIEESTENIEPAVIIMTIYSALNLPVPVDETTVKKKAKWQVTCYQGEKLKFSSRSVSDASGNPKWEITEAIELGESQQPLTLRLLSRGRLLGQAELPLSLVPSSEDAALPTDAALLPLPGANGVGRAVLRYRCWVAATRRRRKLESRGARSGAQGRRQSAPAVRFVWRRLGRRHDTTKTPDDDKDIDEGVEEDEVDDALSPLPSKGGVAGVGEVNGRLAAVVSSGDEAGSSSSSSEADGISKKPPKPPRQLLELRIDGLRSELESVRRDSAQLLARLRQAEAAATSAELRVTEAEAKSSALSADRQERVRDLTQFIDRLVARLMDSGLEHLLERQQHSGSRLVQQ</sequence>
<evidence type="ECO:0008006" key="5">
    <source>
        <dbReference type="Google" id="ProtNLM"/>
    </source>
</evidence>
<dbReference type="Proteomes" id="UP000215902">
    <property type="component" value="Unassembled WGS sequence"/>
</dbReference>
<keyword evidence="1" id="KW-0175">Coiled coil</keyword>
<evidence type="ECO:0000313" key="3">
    <source>
        <dbReference type="EMBL" id="PAA58627.1"/>
    </source>
</evidence>
<feature type="region of interest" description="Disordered" evidence="2">
    <location>
        <begin position="182"/>
        <end position="218"/>
    </location>
</feature>
<keyword evidence="4" id="KW-1185">Reference proteome</keyword>
<feature type="compositionally biased region" description="Low complexity" evidence="2">
    <location>
        <begin position="230"/>
        <end position="246"/>
    </location>
</feature>
<dbReference type="EMBL" id="NIVC01002352">
    <property type="protein sequence ID" value="PAA58627.1"/>
    <property type="molecule type" value="Genomic_DNA"/>
</dbReference>
<protein>
    <recommendedName>
        <fullName evidence="5">C2 domain-containing protein</fullName>
    </recommendedName>
</protein>
<dbReference type="AlphaFoldDB" id="A0A267ECM3"/>
<feature type="non-terminal residue" evidence="3">
    <location>
        <position position="1"/>
    </location>
</feature>
<evidence type="ECO:0000313" key="4">
    <source>
        <dbReference type="Proteomes" id="UP000215902"/>
    </source>
</evidence>
<proteinExistence type="predicted"/>
<dbReference type="InterPro" id="IPR035892">
    <property type="entry name" value="C2_domain_sf"/>
</dbReference>
<feature type="coiled-coil region" evidence="1">
    <location>
        <begin position="257"/>
        <end position="305"/>
    </location>
</feature>